<sequence length="352" mass="38652">MSATTTIINCHYHSPITCTSSTPINNKPTQDSTSQQPVLPTKIILPNKKPLKWSTGVAPGDYGGPPTTTKLRKYWGGEKEDPLTSDELIWNRDFMPHMKRIIGDDDKDNVSDDPRLSTVKEEPSGFLSFNRVMSLDSMDVDLSKELTKTSTPIIEKQVEAAQAANIPSVKWRPAPTRREQDKWDRATKAATGGSDVMFRELRKPKGDPKVLAAKSREQYLKLKTKLQTLTLAIGGVGLVSAYFSYTPEIAASFGAGLVGSLVYMRMLGNSMDGMAGGARGAIKGAIGQPRLLVPVALVMIYNRWNGIVVPEYGLMHLELIPMLVGFFTYKIATFTQAIEEAITVVSEDAQTE</sequence>
<keyword evidence="3" id="KW-1133">Transmembrane helix</keyword>
<dbReference type="STRING" id="35608.A0A2U1Q771"/>
<reference evidence="6 7" key="1">
    <citation type="journal article" date="2018" name="Mol. Plant">
        <title>The genome of Artemisia annua provides insight into the evolution of Asteraceae family and artemisinin biosynthesis.</title>
        <authorList>
            <person name="Shen Q."/>
            <person name="Zhang L."/>
            <person name="Liao Z."/>
            <person name="Wang S."/>
            <person name="Yan T."/>
            <person name="Shi P."/>
            <person name="Liu M."/>
            <person name="Fu X."/>
            <person name="Pan Q."/>
            <person name="Wang Y."/>
            <person name="Lv Z."/>
            <person name="Lu X."/>
            <person name="Zhang F."/>
            <person name="Jiang W."/>
            <person name="Ma Y."/>
            <person name="Chen M."/>
            <person name="Hao X."/>
            <person name="Li L."/>
            <person name="Tang Y."/>
            <person name="Lv G."/>
            <person name="Zhou Y."/>
            <person name="Sun X."/>
            <person name="Brodelius P.E."/>
            <person name="Rose J.K.C."/>
            <person name="Tang K."/>
        </authorList>
    </citation>
    <scope>NUCLEOTIDE SEQUENCE [LARGE SCALE GENOMIC DNA]</scope>
    <source>
        <strain evidence="7">cv. Huhao1</strain>
        <tissue evidence="6">Leaf</tissue>
    </source>
</reference>
<protein>
    <submittedName>
        <fullName evidence="6">ATP synthase protein I-related protein</fullName>
    </submittedName>
</protein>
<dbReference type="Pfam" id="PF24763">
    <property type="entry name" value="CGL160_C"/>
    <property type="match status" value="1"/>
</dbReference>
<accession>A0A2U1Q771</accession>
<comment type="caution">
    <text evidence="6">The sequence shown here is derived from an EMBL/GenBank/DDBJ whole genome shotgun (WGS) entry which is preliminary data.</text>
</comment>
<dbReference type="InterPro" id="IPR056309">
    <property type="entry name" value="CGL160/ATPI_dom"/>
</dbReference>
<feature type="domain" description="CGL160/ATPI" evidence="5">
    <location>
        <begin position="207"/>
        <end position="339"/>
    </location>
</feature>
<proteinExistence type="predicted"/>
<comment type="subcellular location">
    <subcellularLocation>
        <location evidence="1">Membrane</location>
        <topology evidence="1">Multi-pass membrane protein</topology>
    </subcellularLocation>
</comment>
<gene>
    <name evidence="6" type="ORF">CTI12_AA066770</name>
</gene>
<evidence type="ECO:0000256" key="2">
    <source>
        <dbReference type="ARBA" id="ARBA00022692"/>
    </source>
</evidence>
<evidence type="ECO:0000256" key="4">
    <source>
        <dbReference type="ARBA" id="ARBA00023136"/>
    </source>
</evidence>
<dbReference type="PANTHER" id="PTHR34118">
    <property type="entry name" value="NF-KAPPA-B INHIBITOR-LIKE PROTEIN-RELATED"/>
    <property type="match status" value="1"/>
</dbReference>
<evidence type="ECO:0000313" key="7">
    <source>
        <dbReference type="Proteomes" id="UP000245207"/>
    </source>
</evidence>
<keyword evidence="2" id="KW-0812">Transmembrane</keyword>
<keyword evidence="4" id="KW-0472">Membrane</keyword>
<evidence type="ECO:0000256" key="3">
    <source>
        <dbReference type="ARBA" id="ARBA00022989"/>
    </source>
</evidence>
<dbReference type="PANTHER" id="PTHR34118:SF6">
    <property type="entry name" value="PROTEIN CONSERVED ONLY IN THE GREEN LINEAGE 160, CHLOROPLASTIC"/>
    <property type="match status" value="1"/>
</dbReference>
<evidence type="ECO:0000313" key="6">
    <source>
        <dbReference type="EMBL" id="PWA93859.1"/>
    </source>
</evidence>
<dbReference type="Proteomes" id="UP000245207">
    <property type="component" value="Unassembled WGS sequence"/>
</dbReference>
<name>A0A2U1Q771_ARTAN</name>
<keyword evidence="7" id="KW-1185">Reference proteome</keyword>
<dbReference type="AlphaFoldDB" id="A0A2U1Q771"/>
<evidence type="ECO:0000256" key="1">
    <source>
        <dbReference type="ARBA" id="ARBA00004141"/>
    </source>
</evidence>
<dbReference type="OrthoDB" id="3700at2759"/>
<evidence type="ECO:0000259" key="5">
    <source>
        <dbReference type="Pfam" id="PF24763"/>
    </source>
</evidence>
<organism evidence="6 7">
    <name type="scientific">Artemisia annua</name>
    <name type="common">Sweet wormwood</name>
    <dbReference type="NCBI Taxonomy" id="35608"/>
    <lineage>
        <taxon>Eukaryota</taxon>
        <taxon>Viridiplantae</taxon>
        <taxon>Streptophyta</taxon>
        <taxon>Embryophyta</taxon>
        <taxon>Tracheophyta</taxon>
        <taxon>Spermatophyta</taxon>
        <taxon>Magnoliopsida</taxon>
        <taxon>eudicotyledons</taxon>
        <taxon>Gunneridae</taxon>
        <taxon>Pentapetalae</taxon>
        <taxon>asterids</taxon>
        <taxon>campanulids</taxon>
        <taxon>Asterales</taxon>
        <taxon>Asteraceae</taxon>
        <taxon>Asteroideae</taxon>
        <taxon>Anthemideae</taxon>
        <taxon>Artemisiinae</taxon>
        <taxon>Artemisia</taxon>
    </lineage>
</organism>
<dbReference type="EMBL" id="PKPP01000351">
    <property type="protein sequence ID" value="PWA93859.1"/>
    <property type="molecule type" value="Genomic_DNA"/>
</dbReference>
<dbReference type="GO" id="GO:0016020">
    <property type="term" value="C:membrane"/>
    <property type="evidence" value="ECO:0007669"/>
    <property type="project" value="UniProtKB-SubCell"/>
</dbReference>